<dbReference type="AlphaFoldDB" id="A0A1H2SUH9"/>
<gene>
    <name evidence="1" type="ORF">SAMN04487960_102244</name>
</gene>
<name>A0A1H2SUH9_9GAMM</name>
<accession>A0A1H2SUH9</accession>
<proteinExistence type="predicted"/>
<evidence type="ECO:0000313" key="1">
    <source>
        <dbReference type="EMBL" id="SDW35326.1"/>
    </source>
</evidence>
<dbReference type="Proteomes" id="UP000199675">
    <property type="component" value="Unassembled WGS sequence"/>
</dbReference>
<keyword evidence="2" id="KW-1185">Reference proteome</keyword>
<evidence type="ECO:0000313" key="2">
    <source>
        <dbReference type="Proteomes" id="UP000199675"/>
    </source>
</evidence>
<protein>
    <submittedName>
        <fullName evidence="1">Uncharacterized protein</fullName>
    </submittedName>
</protein>
<organism evidence="1 2">
    <name type="scientific">Marinobacter mobilis</name>
    <dbReference type="NCBI Taxonomy" id="488533"/>
    <lineage>
        <taxon>Bacteria</taxon>
        <taxon>Pseudomonadati</taxon>
        <taxon>Pseudomonadota</taxon>
        <taxon>Gammaproteobacteria</taxon>
        <taxon>Pseudomonadales</taxon>
        <taxon>Marinobacteraceae</taxon>
        <taxon>Marinobacter</taxon>
    </lineage>
</organism>
<sequence length="56" mass="6593">MFDEQFKLAHPVLSEIAKTYVDLYTYRPHERIRQQLIKREAKVHAQLELALAAKPS</sequence>
<dbReference type="EMBL" id="FNNE01000002">
    <property type="protein sequence ID" value="SDW35326.1"/>
    <property type="molecule type" value="Genomic_DNA"/>
</dbReference>
<reference evidence="1 2" key="1">
    <citation type="submission" date="2016-10" db="EMBL/GenBank/DDBJ databases">
        <authorList>
            <person name="de Groot N.N."/>
        </authorList>
    </citation>
    <scope>NUCLEOTIDE SEQUENCE [LARGE SCALE GENOMIC DNA]</scope>
    <source>
        <strain evidence="1 2">CGMCC 1.7059</strain>
    </source>
</reference>
<dbReference type="RefSeq" id="WP_175528274.1">
    <property type="nucleotide sequence ID" value="NZ_FNNE01000002.1"/>
</dbReference>